<gene>
    <name evidence="5" type="ORF">IFO69_08725</name>
</gene>
<evidence type="ECO:0000256" key="1">
    <source>
        <dbReference type="ARBA" id="ARBA00023015"/>
    </source>
</evidence>
<evidence type="ECO:0000256" key="2">
    <source>
        <dbReference type="ARBA" id="ARBA00023125"/>
    </source>
</evidence>
<dbReference type="PANTHER" id="PTHR43280">
    <property type="entry name" value="ARAC-FAMILY TRANSCRIPTIONAL REGULATOR"/>
    <property type="match status" value="1"/>
</dbReference>
<comment type="caution">
    <text evidence="5">The sequence shown here is derived from an EMBL/GenBank/DDBJ whole genome shotgun (WGS) entry which is preliminary data.</text>
</comment>
<keyword evidence="1" id="KW-0805">Transcription regulation</keyword>
<evidence type="ECO:0000259" key="4">
    <source>
        <dbReference type="PROSITE" id="PS01124"/>
    </source>
</evidence>
<evidence type="ECO:0000313" key="6">
    <source>
        <dbReference type="Proteomes" id="UP000647133"/>
    </source>
</evidence>
<dbReference type="InterPro" id="IPR009057">
    <property type="entry name" value="Homeodomain-like_sf"/>
</dbReference>
<dbReference type="PROSITE" id="PS01124">
    <property type="entry name" value="HTH_ARAC_FAMILY_2"/>
    <property type="match status" value="1"/>
</dbReference>
<name>A0ABR9ALQ2_9BACT</name>
<dbReference type="PANTHER" id="PTHR43280:SF32">
    <property type="entry name" value="TRANSCRIPTIONAL REGULATORY PROTEIN"/>
    <property type="match status" value="1"/>
</dbReference>
<dbReference type="Proteomes" id="UP000647133">
    <property type="component" value="Unassembled WGS sequence"/>
</dbReference>
<dbReference type="SMART" id="SM00342">
    <property type="entry name" value="HTH_ARAC"/>
    <property type="match status" value="1"/>
</dbReference>
<dbReference type="PRINTS" id="PR00032">
    <property type="entry name" value="HTHARAC"/>
</dbReference>
<protein>
    <submittedName>
        <fullName evidence="5">Helix-turn-helix transcriptional regulator</fullName>
    </submittedName>
</protein>
<reference evidence="5 6" key="1">
    <citation type="submission" date="2020-09" db="EMBL/GenBank/DDBJ databases">
        <title>Echinicola sp. CAU 1574 isolated from sand of Sido Beach.</title>
        <authorList>
            <person name="Kim W."/>
        </authorList>
    </citation>
    <scope>NUCLEOTIDE SEQUENCE [LARGE SCALE GENOMIC DNA]</scope>
    <source>
        <strain evidence="5 6">CAU 1574</strain>
    </source>
</reference>
<dbReference type="Pfam" id="PF12833">
    <property type="entry name" value="HTH_18"/>
    <property type="match status" value="1"/>
</dbReference>
<dbReference type="EMBL" id="JACYTQ010000002">
    <property type="protein sequence ID" value="MBD8488825.1"/>
    <property type="molecule type" value="Genomic_DNA"/>
</dbReference>
<feature type="domain" description="HTH araC/xylS-type" evidence="4">
    <location>
        <begin position="203"/>
        <end position="312"/>
    </location>
</feature>
<keyword evidence="2" id="KW-0238">DNA-binding</keyword>
<dbReference type="InterPro" id="IPR020449">
    <property type="entry name" value="Tscrpt_reg_AraC-type_HTH"/>
</dbReference>
<dbReference type="Gene3D" id="1.10.10.60">
    <property type="entry name" value="Homeodomain-like"/>
    <property type="match status" value="1"/>
</dbReference>
<organism evidence="5 6">
    <name type="scientific">Echinicola arenosa</name>
    <dbReference type="NCBI Taxonomy" id="2774144"/>
    <lineage>
        <taxon>Bacteria</taxon>
        <taxon>Pseudomonadati</taxon>
        <taxon>Bacteroidota</taxon>
        <taxon>Cytophagia</taxon>
        <taxon>Cytophagales</taxon>
        <taxon>Cyclobacteriaceae</taxon>
        <taxon>Echinicola</taxon>
    </lineage>
</organism>
<keyword evidence="3" id="KW-0804">Transcription</keyword>
<sequence>MKNIKNTSLEDFYQEAAAFMGKDVKVLLPPGIHKEIGHFNVFDVAETIKGFKQKSVMPYNRRAYYKISLIIGKNRAEYADKVIQVKKNALLFGTPKVPYHWVPQDDNQAGSFCVFTDEFLLKNKSGVVLDELPIFKSGGYPIFEISDEIATEIRLIFNKMKQEIASDYEFKYDLLRNYVLELIHYGQKLQPASTLHANQNASGRITSLFVELLERQFPIESPNQKLQLRTAKEYADRLAIHANHLNKVLKETTGKTTTELISSRLVQEAKILLKQTDWNVSEIAYSLGYEEVAHFSNFFKKQTSMAPLAYRS</sequence>
<dbReference type="SUPFAM" id="SSF46689">
    <property type="entry name" value="Homeodomain-like"/>
    <property type="match status" value="1"/>
</dbReference>
<evidence type="ECO:0000256" key="3">
    <source>
        <dbReference type="ARBA" id="ARBA00023163"/>
    </source>
</evidence>
<accession>A0ABR9ALQ2</accession>
<keyword evidence="6" id="KW-1185">Reference proteome</keyword>
<evidence type="ECO:0000313" key="5">
    <source>
        <dbReference type="EMBL" id="MBD8488825.1"/>
    </source>
</evidence>
<proteinExistence type="predicted"/>
<dbReference type="InterPro" id="IPR018060">
    <property type="entry name" value="HTH_AraC"/>
</dbReference>